<accession>A0A4Y2U2Y4</accession>
<dbReference type="OrthoDB" id="8065733at2759"/>
<dbReference type="AlphaFoldDB" id="A0A4Y2U2Y4"/>
<keyword evidence="2" id="KW-1185">Reference proteome</keyword>
<name>A0A4Y2U2Y4_ARAVE</name>
<proteinExistence type="predicted"/>
<evidence type="ECO:0000313" key="2">
    <source>
        <dbReference type="Proteomes" id="UP000499080"/>
    </source>
</evidence>
<gene>
    <name evidence="1" type="ORF">AVEN_189120_1</name>
</gene>
<dbReference type="EMBL" id="BGPR01032463">
    <property type="protein sequence ID" value="GBO06016.1"/>
    <property type="molecule type" value="Genomic_DNA"/>
</dbReference>
<dbReference type="Proteomes" id="UP000499080">
    <property type="component" value="Unassembled WGS sequence"/>
</dbReference>
<evidence type="ECO:0000313" key="1">
    <source>
        <dbReference type="EMBL" id="GBO06016.1"/>
    </source>
</evidence>
<protein>
    <submittedName>
        <fullName evidence="1">Uncharacterized protein</fullName>
    </submittedName>
</protein>
<comment type="caution">
    <text evidence="1">The sequence shown here is derived from an EMBL/GenBank/DDBJ whole genome shotgun (WGS) entry which is preliminary data.</text>
</comment>
<sequence>MLSFRCENCSLKHHTLLHDYSKNCKPLAPPSQNVPTLERGESYFATSLSYSGTFDSGNILLCTTTMKVKDSMGNWQNCRVLLDSASQLSLISEECCTNFGLSINSSSHTIIGTGNQIEGNSDSVVKLEFTYLLHPLTYLINALVIRSLTTNLPNFNISHYHWNHIQNLADPEFHISKPIVIILVQIFSSN</sequence>
<organism evidence="1 2">
    <name type="scientific">Araneus ventricosus</name>
    <name type="common">Orbweaver spider</name>
    <name type="synonym">Epeira ventricosa</name>
    <dbReference type="NCBI Taxonomy" id="182803"/>
    <lineage>
        <taxon>Eukaryota</taxon>
        <taxon>Metazoa</taxon>
        <taxon>Ecdysozoa</taxon>
        <taxon>Arthropoda</taxon>
        <taxon>Chelicerata</taxon>
        <taxon>Arachnida</taxon>
        <taxon>Araneae</taxon>
        <taxon>Araneomorphae</taxon>
        <taxon>Entelegynae</taxon>
        <taxon>Araneoidea</taxon>
        <taxon>Araneidae</taxon>
        <taxon>Araneus</taxon>
    </lineage>
</organism>
<reference evidence="1 2" key="1">
    <citation type="journal article" date="2019" name="Sci. Rep.">
        <title>Orb-weaving spider Araneus ventricosus genome elucidates the spidroin gene catalogue.</title>
        <authorList>
            <person name="Kono N."/>
            <person name="Nakamura H."/>
            <person name="Ohtoshi R."/>
            <person name="Moran D.A.P."/>
            <person name="Shinohara A."/>
            <person name="Yoshida Y."/>
            <person name="Fujiwara M."/>
            <person name="Mori M."/>
            <person name="Tomita M."/>
            <person name="Arakawa K."/>
        </authorList>
    </citation>
    <scope>NUCLEOTIDE SEQUENCE [LARGE SCALE GENOMIC DNA]</scope>
</reference>